<evidence type="ECO:0000313" key="3">
    <source>
        <dbReference type="Proteomes" id="UP000014722"/>
    </source>
</evidence>
<evidence type="ECO:0000313" key="2">
    <source>
        <dbReference type="EMBL" id="AGO49085.1"/>
    </source>
</evidence>
<reference evidence="2 3" key="1">
    <citation type="journal article" date="2013" name="Proc. Natl. Acad. Sci. U.S.A.">
        <title>Twelve previously unknown phage genera are ubiquitous in global oceans.</title>
        <authorList>
            <person name="Holmfeldt K."/>
            <person name="Solonenko N."/>
            <person name="Shah M."/>
            <person name="Corrier K."/>
            <person name="Riemann L."/>
            <person name="Verberkmoes N.C."/>
            <person name="Sullivan M.B."/>
        </authorList>
    </citation>
    <scope>NUCLEOTIDE SEQUENCE [LARGE SCALE GENOMIC DNA]</scope>
    <source>
        <strain evidence="2">Phi13:1</strain>
    </source>
</reference>
<dbReference type="EMBL" id="KC821625">
    <property type="protein sequence ID" value="AGO49085.1"/>
    <property type="molecule type" value="Genomic_DNA"/>
</dbReference>
<evidence type="ECO:0000256" key="1">
    <source>
        <dbReference type="SAM" id="Phobius"/>
    </source>
</evidence>
<keyword evidence="1" id="KW-0812">Transmembrane</keyword>
<organism evidence="2 3">
    <name type="scientific">Cellulophaga phage phi13:1</name>
    <dbReference type="NCBI Taxonomy" id="1327992"/>
    <lineage>
        <taxon>Viruses</taxon>
        <taxon>Duplodnaviria</taxon>
        <taxon>Heunggongvirae</taxon>
        <taxon>Uroviricota</taxon>
        <taxon>Caudoviricetes</taxon>
        <taxon>Cbastvirus</taxon>
        <taxon>Cbastvirus ST</taxon>
    </lineage>
</organism>
<accession>S0A2R3</accession>
<keyword evidence="1" id="KW-1133">Transmembrane helix</keyword>
<name>S0A2R3_9CAUD</name>
<gene>
    <name evidence="2" type="ORF">Phi13:1_gp074</name>
</gene>
<feature type="transmembrane region" description="Helical" evidence="1">
    <location>
        <begin position="7"/>
        <end position="28"/>
    </location>
</feature>
<proteinExistence type="predicted"/>
<reference evidence="3" key="2">
    <citation type="submission" date="2013-03" db="EMBL/GenBank/DDBJ databases">
        <title>The Cellulophaga phages: a novel, diverse, and globally ubiquitous model system.</title>
        <authorList>
            <person name="Holmfeldt K."/>
            <person name="Solonenko N."/>
            <person name="Shah M."/>
            <person name="Corrier K."/>
            <person name="Riemann L."/>
            <person name="VerBerkmoes N.C."/>
            <person name="Sullivan M.B."/>
        </authorList>
    </citation>
    <scope>NUCLEOTIDE SEQUENCE [LARGE SCALE GENOMIC DNA]</scope>
</reference>
<protein>
    <submittedName>
        <fullName evidence="2">Uncharacterized protein</fullName>
    </submittedName>
</protein>
<keyword evidence="1" id="KW-0472">Membrane</keyword>
<dbReference type="Proteomes" id="UP000014722">
    <property type="component" value="Segment"/>
</dbReference>
<sequence>MIQIAQLHVFFLIVGLLLIFSFFVLIAIESISEAIRLQKINFEVEPEKTIVDQKTEVKVEKQTKPRWDEDETIIAYLIAKVFSRNQNMIKTLSQASGRSVESVTRKVTRFANSYEVAETAKTAISSLGDRSMNEIITIYSQRMKKIRSNNA</sequence>